<protein>
    <recommendedName>
        <fullName evidence="4">Cyclin-domain-containing protein</fullName>
    </recommendedName>
</protein>
<keyword evidence="3" id="KW-1185">Reference proteome</keyword>
<sequence length="407" mass="45235">MSLSPQNSLPLPISNTNTSFIDTFALEEKRKSRMVSSLVEATIWIVQSIWSSSNERHAPSARKTLPLKSFIEETLKRSRTSYSTLQISLYYLMLAKPTIFKKVYSKDVDVQKKSGLLCGRRAFLTSLIIASKYLQDRNYSIKAWSKISGLSTSELSTNEIEFLKAVDWNLHVPSDVYEHWSNVLSERTKLAFSETVEDEVMVENDELIINKNSGPTLFVGGQSSSSSITSSDSTPLTSITLTVTNDAECALLKSSQSYFGNGPTMPSQASLPVPALLNSTHMIDMDGDKIDINSLQEIPGLKTPDFSPNTRCEFHPKQLVKQQPVHQISSPGPSEIRHDTIIDQKISEINDSSLLLPSSCLKRKRNNDVDSDPSVNDGVLNNPVYGNNDLNDDLNDDLNASNKKIRV</sequence>
<dbReference type="EMBL" id="KV454406">
    <property type="protein sequence ID" value="ODQ68225.1"/>
    <property type="molecule type" value="Genomic_DNA"/>
</dbReference>
<dbReference type="GO" id="GO:0019901">
    <property type="term" value="F:protein kinase binding"/>
    <property type="evidence" value="ECO:0007669"/>
    <property type="project" value="InterPro"/>
</dbReference>
<evidence type="ECO:0008006" key="4">
    <source>
        <dbReference type="Google" id="ProtNLM"/>
    </source>
</evidence>
<accession>A0A1E3PS14</accession>
<gene>
    <name evidence="2" type="ORF">NADFUDRAFT_63685</name>
</gene>
<dbReference type="Gene3D" id="1.10.472.10">
    <property type="entry name" value="Cyclin-like"/>
    <property type="match status" value="1"/>
</dbReference>
<evidence type="ECO:0000256" key="1">
    <source>
        <dbReference type="SAM" id="MobiDB-lite"/>
    </source>
</evidence>
<dbReference type="InterPro" id="IPR013922">
    <property type="entry name" value="Cyclin_PHO80-like"/>
</dbReference>
<dbReference type="Proteomes" id="UP000095009">
    <property type="component" value="Unassembled WGS sequence"/>
</dbReference>
<dbReference type="InterPro" id="IPR036915">
    <property type="entry name" value="Cyclin-like_sf"/>
</dbReference>
<reference evidence="2 3" key="1">
    <citation type="journal article" date="2016" name="Proc. Natl. Acad. Sci. U.S.A.">
        <title>Comparative genomics of biotechnologically important yeasts.</title>
        <authorList>
            <person name="Riley R."/>
            <person name="Haridas S."/>
            <person name="Wolfe K.H."/>
            <person name="Lopes M.R."/>
            <person name="Hittinger C.T."/>
            <person name="Goeker M."/>
            <person name="Salamov A.A."/>
            <person name="Wisecaver J.H."/>
            <person name="Long T.M."/>
            <person name="Calvey C.H."/>
            <person name="Aerts A.L."/>
            <person name="Barry K.W."/>
            <person name="Choi C."/>
            <person name="Clum A."/>
            <person name="Coughlan A.Y."/>
            <person name="Deshpande S."/>
            <person name="Douglass A.P."/>
            <person name="Hanson S.J."/>
            <person name="Klenk H.-P."/>
            <person name="LaButti K.M."/>
            <person name="Lapidus A."/>
            <person name="Lindquist E.A."/>
            <person name="Lipzen A.M."/>
            <person name="Meier-Kolthoff J.P."/>
            <person name="Ohm R.A."/>
            <person name="Otillar R.P."/>
            <person name="Pangilinan J.L."/>
            <person name="Peng Y."/>
            <person name="Rokas A."/>
            <person name="Rosa C.A."/>
            <person name="Scheuner C."/>
            <person name="Sibirny A.A."/>
            <person name="Slot J.C."/>
            <person name="Stielow J.B."/>
            <person name="Sun H."/>
            <person name="Kurtzman C.P."/>
            <person name="Blackwell M."/>
            <person name="Grigoriev I.V."/>
            <person name="Jeffries T.W."/>
        </authorList>
    </citation>
    <scope>NUCLEOTIDE SEQUENCE [LARGE SCALE GENOMIC DNA]</scope>
    <source>
        <strain evidence="2 3">DSM 6958</strain>
    </source>
</reference>
<dbReference type="Pfam" id="PF08613">
    <property type="entry name" value="Cyclin"/>
    <property type="match status" value="1"/>
</dbReference>
<organism evidence="2 3">
    <name type="scientific">Nadsonia fulvescens var. elongata DSM 6958</name>
    <dbReference type="NCBI Taxonomy" id="857566"/>
    <lineage>
        <taxon>Eukaryota</taxon>
        <taxon>Fungi</taxon>
        <taxon>Dikarya</taxon>
        <taxon>Ascomycota</taxon>
        <taxon>Saccharomycotina</taxon>
        <taxon>Dipodascomycetes</taxon>
        <taxon>Dipodascales</taxon>
        <taxon>Dipodascales incertae sedis</taxon>
        <taxon>Nadsonia</taxon>
    </lineage>
</organism>
<dbReference type="AlphaFoldDB" id="A0A1E3PS14"/>
<dbReference type="GO" id="GO:0016538">
    <property type="term" value="F:cyclin-dependent protein serine/threonine kinase regulator activity"/>
    <property type="evidence" value="ECO:0007669"/>
    <property type="project" value="TreeGrafter"/>
</dbReference>
<name>A0A1E3PS14_9ASCO</name>
<dbReference type="OrthoDB" id="286814at2759"/>
<feature type="region of interest" description="Disordered" evidence="1">
    <location>
        <begin position="364"/>
        <end position="407"/>
    </location>
</feature>
<dbReference type="GO" id="GO:0000307">
    <property type="term" value="C:cyclin-dependent protein kinase holoenzyme complex"/>
    <property type="evidence" value="ECO:0007669"/>
    <property type="project" value="TreeGrafter"/>
</dbReference>
<evidence type="ECO:0000313" key="3">
    <source>
        <dbReference type="Proteomes" id="UP000095009"/>
    </source>
</evidence>
<dbReference type="PANTHER" id="PTHR15615:SF36">
    <property type="entry name" value="PHO85 CYCLIN-5"/>
    <property type="match status" value="1"/>
</dbReference>
<proteinExistence type="predicted"/>
<evidence type="ECO:0000313" key="2">
    <source>
        <dbReference type="EMBL" id="ODQ68225.1"/>
    </source>
</evidence>
<dbReference type="SUPFAM" id="SSF47954">
    <property type="entry name" value="Cyclin-like"/>
    <property type="match status" value="1"/>
</dbReference>
<dbReference type="STRING" id="857566.A0A1E3PS14"/>
<dbReference type="PANTHER" id="PTHR15615">
    <property type="match status" value="1"/>
</dbReference>
<dbReference type="GO" id="GO:0005634">
    <property type="term" value="C:nucleus"/>
    <property type="evidence" value="ECO:0007669"/>
    <property type="project" value="TreeGrafter"/>
</dbReference>
<dbReference type="CDD" id="cd20557">
    <property type="entry name" value="CYCLIN_ScPCL1-like"/>
    <property type="match status" value="1"/>
</dbReference>